<evidence type="ECO:0008006" key="3">
    <source>
        <dbReference type="Google" id="ProtNLM"/>
    </source>
</evidence>
<dbReference type="EMBL" id="JADNRY010000023">
    <property type="protein sequence ID" value="KAF9072608.1"/>
    <property type="molecule type" value="Genomic_DNA"/>
</dbReference>
<dbReference type="Proteomes" id="UP000772434">
    <property type="component" value="Unassembled WGS sequence"/>
</dbReference>
<comment type="caution">
    <text evidence="1">The sequence shown here is derived from an EMBL/GenBank/DDBJ whole genome shotgun (WGS) entry which is preliminary data.</text>
</comment>
<dbReference type="OrthoDB" id="2523749at2759"/>
<dbReference type="SUPFAM" id="SSF56112">
    <property type="entry name" value="Protein kinase-like (PK-like)"/>
    <property type="match status" value="1"/>
</dbReference>
<proteinExistence type="predicted"/>
<organism evidence="1 2">
    <name type="scientific">Rhodocollybia butyracea</name>
    <dbReference type="NCBI Taxonomy" id="206335"/>
    <lineage>
        <taxon>Eukaryota</taxon>
        <taxon>Fungi</taxon>
        <taxon>Dikarya</taxon>
        <taxon>Basidiomycota</taxon>
        <taxon>Agaricomycotina</taxon>
        <taxon>Agaricomycetes</taxon>
        <taxon>Agaricomycetidae</taxon>
        <taxon>Agaricales</taxon>
        <taxon>Marasmiineae</taxon>
        <taxon>Omphalotaceae</taxon>
        <taxon>Rhodocollybia</taxon>
    </lineage>
</organism>
<reference evidence="1" key="1">
    <citation type="submission" date="2020-11" db="EMBL/GenBank/DDBJ databases">
        <authorList>
            <consortium name="DOE Joint Genome Institute"/>
            <person name="Ahrendt S."/>
            <person name="Riley R."/>
            <person name="Andreopoulos W."/>
            <person name="Labutti K."/>
            <person name="Pangilinan J."/>
            <person name="Ruiz-Duenas F.J."/>
            <person name="Barrasa J.M."/>
            <person name="Sanchez-Garcia M."/>
            <person name="Camarero S."/>
            <person name="Miyauchi S."/>
            <person name="Serrano A."/>
            <person name="Linde D."/>
            <person name="Babiker R."/>
            <person name="Drula E."/>
            <person name="Ayuso-Fernandez I."/>
            <person name="Pacheco R."/>
            <person name="Padilla G."/>
            <person name="Ferreira P."/>
            <person name="Barriuso J."/>
            <person name="Kellner H."/>
            <person name="Castanera R."/>
            <person name="Alfaro M."/>
            <person name="Ramirez L."/>
            <person name="Pisabarro A.G."/>
            <person name="Kuo A."/>
            <person name="Tritt A."/>
            <person name="Lipzen A."/>
            <person name="He G."/>
            <person name="Yan M."/>
            <person name="Ng V."/>
            <person name="Cullen D."/>
            <person name="Martin F."/>
            <person name="Rosso M.-N."/>
            <person name="Henrissat B."/>
            <person name="Hibbett D."/>
            <person name="Martinez A.T."/>
            <person name="Grigoriev I.V."/>
        </authorList>
    </citation>
    <scope>NUCLEOTIDE SEQUENCE</scope>
    <source>
        <strain evidence="1">AH 40177</strain>
    </source>
</reference>
<dbReference type="AlphaFoldDB" id="A0A9P5PZ71"/>
<keyword evidence="2" id="KW-1185">Reference proteome</keyword>
<sequence>MQREAENYAPLRNVQGRVIPRMFGYWEAQPEENEKPWGFLFIEHFGDRLTAPFRYLEFWERAVLLNHLRDIHNQGLVHNYFHPGNVLQKDKKFRLIDLEDLTPHNCYECEVDFMIAGRMMARRNTGGLVHECLARSNSVGWISFTRTQNLPSHKMMSALFPQCIRAQYRQNAALAEFLSRYYQRVCQKMVDLGLEDRKEFVARPGKEAPQIFSDLKVEFSSRLELKPCCGTKHPSGLGYMSLAGLYWH</sequence>
<name>A0A9P5PZ71_9AGAR</name>
<protein>
    <recommendedName>
        <fullName evidence="3">Protein kinase domain-containing protein</fullName>
    </recommendedName>
</protein>
<dbReference type="InterPro" id="IPR011009">
    <property type="entry name" value="Kinase-like_dom_sf"/>
</dbReference>
<evidence type="ECO:0000313" key="1">
    <source>
        <dbReference type="EMBL" id="KAF9072608.1"/>
    </source>
</evidence>
<gene>
    <name evidence="1" type="ORF">BDP27DRAFT_1417954</name>
</gene>
<accession>A0A9P5PZ71</accession>
<evidence type="ECO:0000313" key="2">
    <source>
        <dbReference type="Proteomes" id="UP000772434"/>
    </source>
</evidence>